<protein>
    <recommendedName>
        <fullName evidence="4">Secreted protein</fullName>
    </recommendedName>
</protein>
<dbReference type="RefSeq" id="WP_378419078.1">
    <property type="nucleotide sequence ID" value="NZ_JBHSFO010000012.1"/>
</dbReference>
<evidence type="ECO:0000313" key="3">
    <source>
        <dbReference type="Proteomes" id="UP001595914"/>
    </source>
</evidence>
<dbReference type="EMBL" id="JBHSFO010000012">
    <property type="protein sequence ID" value="MFC4605456.1"/>
    <property type="molecule type" value="Genomic_DNA"/>
</dbReference>
<name>A0ABV9FTW3_9NOCA</name>
<evidence type="ECO:0000313" key="2">
    <source>
        <dbReference type="EMBL" id="MFC4605456.1"/>
    </source>
</evidence>
<accession>A0ABV9FTW3</accession>
<reference evidence="3" key="1">
    <citation type="journal article" date="2019" name="Int. J. Syst. Evol. Microbiol.">
        <title>The Global Catalogue of Microorganisms (GCM) 10K type strain sequencing project: providing services to taxonomists for standard genome sequencing and annotation.</title>
        <authorList>
            <consortium name="The Broad Institute Genomics Platform"/>
            <consortium name="The Broad Institute Genome Sequencing Center for Infectious Disease"/>
            <person name="Wu L."/>
            <person name="Ma J."/>
        </authorList>
    </citation>
    <scope>NUCLEOTIDE SEQUENCE [LARGE SCALE GENOMIC DNA]</scope>
    <source>
        <strain evidence="3">CCUG 54520</strain>
    </source>
</reference>
<feature type="region of interest" description="Disordered" evidence="1">
    <location>
        <begin position="31"/>
        <end position="67"/>
    </location>
</feature>
<keyword evidence="3" id="KW-1185">Reference proteome</keyword>
<evidence type="ECO:0000256" key="1">
    <source>
        <dbReference type="SAM" id="MobiDB-lite"/>
    </source>
</evidence>
<sequence length="299" mass="31188">MKTSTTLVAYTGGLAVIFAAALGVGAATGSPIDMSNDHSSHTTTTTVDAGHDSHDAAAGPATPAGLQTSEQGYTLSEITAPAEVNRPGTLDFRILGPTGEPVTAFDDQHEKKLHLIVVRTDTSGFRHVHPSLAADGTWSLDWTWDRAGSYRVFADFQATGGPALTLGRGVDVAGGFVPVALPAESRVAEVDGYRVTLDGDLSTAGGPLRLSVSRDGAPVTDLQPYLGAYGHLVALRAGDLAYLHVHPQGEPGDGVTPAGPDVSFHAQAPSAGTYRLYLDFQHENVVRTAEFTVSTHEGH</sequence>
<organism evidence="2 3">
    <name type="scientific">Rhodococcus kronopolitis</name>
    <dbReference type="NCBI Taxonomy" id="1460226"/>
    <lineage>
        <taxon>Bacteria</taxon>
        <taxon>Bacillati</taxon>
        <taxon>Actinomycetota</taxon>
        <taxon>Actinomycetes</taxon>
        <taxon>Mycobacteriales</taxon>
        <taxon>Nocardiaceae</taxon>
        <taxon>Rhodococcus</taxon>
    </lineage>
</organism>
<dbReference type="Proteomes" id="UP001595914">
    <property type="component" value="Unassembled WGS sequence"/>
</dbReference>
<proteinExistence type="predicted"/>
<gene>
    <name evidence="2" type="ORF">ACFO6S_17280</name>
</gene>
<evidence type="ECO:0008006" key="4">
    <source>
        <dbReference type="Google" id="ProtNLM"/>
    </source>
</evidence>
<comment type="caution">
    <text evidence="2">The sequence shown here is derived from an EMBL/GenBank/DDBJ whole genome shotgun (WGS) entry which is preliminary data.</text>
</comment>